<name>A0ACB8UUA6_9EURO</name>
<dbReference type="EMBL" id="JALBCA010000059">
    <property type="protein sequence ID" value="KAI2385382.1"/>
    <property type="molecule type" value="Genomic_DNA"/>
</dbReference>
<accession>A0ACB8UUA6</accession>
<comment type="caution">
    <text evidence="1">The sequence shown here is derived from an EMBL/GenBank/DDBJ whole genome shotgun (WGS) entry which is preliminary data.</text>
</comment>
<gene>
    <name evidence="1" type="primary">SUN4</name>
    <name evidence="1" type="ORF">LOY88_004117</name>
</gene>
<evidence type="ECO:0000313" key="1">
    <source>
        <dbReference type="EMBL" id="KAI2385382.1"/>
    </source>
</evidence>
<proteinExistence type="predicted"/>
<protein>
    <submittedName>
        <fullName evidence="1">Sperm-associated antigen 4 protein</fullName>
    </submittedName>
</protein>
<reference evidence="1" key="1">
    <citation type="journal article" date="2022" name="bioRxiv">
        <title>Population genetic analysis of Ophidiomyces ophidiicola, the causative agent of snake fungal disease, indicates recent introductions to the USA.</title>
        <authorList>
            <person name="Ladner J.T."/>
            <person name="Palmer J.M."/>
            <person name="Ettinger C.L."/>
            <person name="Stajich J.E."/>
            <person name="Farrell T.M."/>
            <person name="Glorioso B.M."/>
            <person name="Lawson B."/>
            <person name="Price S.J."/>
            <person name="Stengle A.G."/>
            <person name="Grear D.A."/>
            <person name="Lorch J.M."/>
        </authorList>
    </citation>
    <scope>NUCLEOTIDE SEQUENCE</scope>
    <source>
        <strain evidence="1">NWHC 24266-5</strain>
    </source>
</reference>
<sequence>MKFTPAILTLAAASSVAAAAHHPHRHGHAKRNPVAVEVVTVPGPTVFAYELNGKSISKDEACKGIKDGSLVWANGGNPNICDSSPETPVSPPKAGQQFYEKPKTEQKPQQKPQQEPQAPAPSPAQPSPQAPSPKPSTVDKPKPDTSSPSGGEGIDSDFPDGQLSCDQFPSQYGALAVNWVGLGGWSGIQLPTYGRSAITDIRTAIRGETCTEGCMCSYACPPGYQKTQWPATQGATGQSVGGIECKNGKLRLTNPSFSKKLCTKGVGGIKVKNSMSQVCSICRTDYPGTEAQTVPLLSQPGATDPLTCPDASNYYTWLNKPTSAQYYVNPKGVGLKDACVWGDSSRPYGNFSPLNIGVGMRDGKIWASMFQNLPTTKVALDFKVEIQGEGLSGVCRYENGRYYDSNGSNEKGCTVQVISGEATYVFSE</sequence>
<organism evidence="1">
    <name type="scientific">Ophidiomyces ophidiicola</name>
    <dbReference type="NCBI Taxonomy" id="1387563"/>
    <lineage>
        <taxon>Eukaryota</taxon>
        <taxon>Fungi</taxon>
        <taxon>Dikarya</taxon>
        <taxon>Ascomycota</taxon>
        <taxon>Pezizomycotina</taxon>
        <taxon>Eurotiomycetes</taxon>
        <taxon>Eurotiomycetidae</taxon>
        <taxon>Onygenales</taxon>
        <taxon>Onygenaceae</taxon>
        <taxon>Ophidiomyces</taxon>
    </lineage>
</organism>